<dbReference type="Proteomes" id="UP001231189">
    <property type="component" value="Unassembled WGS sequence"/>
</dbReference>
<dbReference type="SUPFAM" id="SSF56112">
    <property type="entry name" value="Protein kinase-like (PK-like)"/>
    <property type="match status" value="1"/>
</dbReference>
<dbReference type="FunFam" id="3.80.10.10:FF:000215">
    <property type="entry name" value="Receptor-like protein kinase HSL1"/>
    <property type="match status" value="1"/>
</dbReference>
<dbReference type="InterPro" id="IPR011009">
    <property type="entry name" value="Kinase-like_dom_sf"/>
</dbReference>
<dbReference type="Gene3D" id="3.80.10.10">
    <property type="entry name" value="Ribonuclease Inhibitor"/>
    <property type="match status" value="2"/>
</dbReference>
<dbReference type="GO" id="GO:0006952">
    <property type="term" value="P:defense response"/>
    <property type="evidence" value="ECO:0007669"/>
    <property type="project" value="UniProtKB-ARBA"/>
</dbReference>
<dbReference type="FunFam" id="3.80.10.10:FF:000228">
    <property type="entry name" value="Leucine-rich repeat receptor-like serine/threonine-protein kinase BAM1"/>
    <property type="match status" value="1"/>
</dbReference>
<evidence type="ECO:0000256" key="19">
    <source>
        <dbReference type="SAM" id="SignalP"/>
    </source>
</evidence>
<keyword evidence="12" id="KW-0418">Kinase</keyword>
<dbReference type="Pfam" id="PF13855">
    <property type="entry name" value="LRR_8"/>
    <property type="match status" value="1"/>
</dbReference>
<keyword evidence="22" id="KW-1185">Reference proteome</keyword>
<dbReference type="AlphaFoldDB" id="A0AAD8W1I7"/>
<keyword evidence="5" id="KW-0723">Serine/threonine-protein kinase</keyword>
<feature type="transmembrane region" description="Helical" evidence="18">
    <location>
        <begin position="604"/>
        <end position="625"/>
    </location>
</feature>
<dbReference type="InterPro" id="IPR008271">
    <property type="entry name" value="Ser/Thr_kinase_AS"/>
</dbReference>
<keyword evidence="4" id="KW-1003">Cell membrane</keyword>
<keyword evidence="9 19" id="KW-0732">Signal</keyword>
<dbReference type="PROSITE" id="PS50011">
    <property type="entry name" value="PROTEIN_KINASE_DOM"/>
    <property type="match status" value="1"/>
</dbReference>
<evidence type="ECO:0000259" key="20">
    <source>
        <dbReference type="PROSITE" id="PS50011"/>
    </source>
</evidence>
<dbReference type="InterPro" id="IPR055414">
    <property type="entry name" value="LRR_R13L4/SHOC2-like"/>
</dbReference>
<dbReference type="GO" id="GO:0004674">
    <property type="term" value="F:protein serine/threonine kinase activity"/>
    <property type="evidence" value="ECO:0007669"/>
    <property type="project" value="UniProtKB-KW"/>
</dbReference>
<evidence type="ECO:0000256" key="9">
    <source>
        <dbReference type="ARBA" id="ARBA00022729"/>
    </source>
</evidence>
<dbReference type="SMART" id="SM00369">
    <property type="entry name" value="LRR_TYP"/>
    <property type="match status" value="7"/>
</dbReference>
<dbReference type="Gene3D" id="1.10.510.10">
    <property type="entry name" value="Transferase(Phosphotransferase) domain 1"/>
    <property type="match status" value="1"/>
</dbReference>
<evidence type="ECO:0000256" key="12">
    <source>
        <dbReference type="ARBA" id="ARBA00022777"/>
    </source>
</evidence>
<dbReference type="SUPFAM" id="SSF52047">
    <property type="entry name" value="RNI-like"/>
    <property type="match status" value="1"/>
</dbReference>
<dbReference type="InterPro" id="IPR000719">
    <property type="entry name" value="Prot_kinase_dom"/>
</dbReference>
<dbReference type="PANTHER" id="PTHR48056">
    <property type="entry name" value="LRR RECEPTOR-LIKE SERINE/THREONINE-PROTEIN KINASE-RELATED"/>
    <property type="match status" value="1"/>
</dbReference>
<dbReference type="InterPro" id="IPR003591">
    <property type="entry name" value="Leu-rich_rpt_typical-subtyp"/>
</dbReference>
<dbReference type="GO" id="GO:0005524">
    <property type="term" value="F:ATP binding"/>
    <property type="evidence" value="ECO:0007669"/>
    <property type="project" value="UniProtKB-KW"/>
</dbReference>
<dbReference type="EC" id="2.7.11.1" evidence="3"/>
<evidence type="ECO:0000256" key="2">
    <source>
        <dbReference type="ARBA" id="ARBA00008684"/>
    </source>
</evidence>
<dbReference type="GO" id="GO:0051707">
    <property type="term" value="P:response to other organism"/>
    <property type="evidence" value="ECO:0007669"/>
    <property type="project" value="UniProtKB-ARBA"/>
</dbReference>
<dbReference type="Gene3D" id="3.30.200.20">
    <property type="entry name" value="Phosphorylase Kinase, domain 1"/>
    <property type="match status" value="1"/>
</dbReference>
<feature type="chain" id="PRO_5042035373" description="non-specific serine/threonine protein kinase" evidence="19">
    <location>
        <begin position="25"/>
        <end position="957"/>
    </location>
</feature>
<evidence type="ECO:0000256" key="4">
    <source>
        <dbReference type="ARBA" id="ARBA00022475"/>
    </source>
</evidence>
<keyword evidence="17" id="KW-0325">Glycoprotein</keyword>
<evidence type="ECO:0000256" key="3">
    <source>
        <dbReference type="ARBA" id="ARBA00012513"/>
    </source>
</evidence>
<keyword evidence="8 18" id="KW-0812">Transmembrane</keyword>
<dbReference type="InterPro" id="IPR032675">
    <property type="entry name" value="LRR_dom_sf"/>
</dbReference>
<dbReference type="InterPro" id="IPR013210">
    <property type="entry name" value="LRR_N_plant-typ"/>
</dbReference>
<evidence type="ECO:0000256" key="8">
    <source>
        <dbReference type="ARBA" id="ARBA00022692"/>
    </source>
</evidence>
<proteinExistence type="inferred from homology"/>
<dbReference type="PROSITE" id="PS00108">
    <property type="entry name" value="PROTEIN_KINASE_ST"/>
    <property type="match status" value="1"/>
</dbReference>
<keyword evidence="13" id="KW-0067">ATP-binding</keyword>
<dbReference type="EMBL" id="JAUUTY010000005">
    <property type="protein sequence ID" value="KAK1630259.1"/>
    <property type="molecule type" value="Genomic_DNA"/>
</dbReference>
<evidence type="ECO:0000256" key="1">
    <source>
        <dbReference type="ARBA" id="ARBA00004251"/>
    </source>
</evidence>
<keyword evidence="10" id="KW-0677">Repeat</keyword>
<dbReference type="FunFam" id="1.10.510.10:FF:000201">
    <property type="entry name" value="Leucine-rich repeat receptor-like serine/threonine-protein kinase"/>
    <property type="match status" value="1"/>
</dbReference>
<keyword evidence="14 18" id="KW-1133">Transmembrane helix</keyword>
<dbReference type="PANTHER" id="PTHR48056:SF70">
    <property type="entry name" value="PROTEIN KINASE DOMAIN-CONTAINING PROTEIN"/>
    <property type="match status" value="1"/>
</dbReference>
<evidence type="ECO:0000256" key="5">
    <source>
        <dbReference type="ARBA" id="ARBA00022527"/>
    </source>
</evidence>
<evidence type="ECO:0000256" key="10">
    <source>
        <dbReference type="ARBA" id="ARBA00022737"/>
    </source>
</evidence>
<dbReference type="Pfam" id="PF23598">
    <property type="entry name" value="LRR_14"/>
    <property type="match status" value="1"/>
</dbReference>
<evidence type="ECO:0000256" key="14">
    <source>
        <dbReference type="ARBA" id="ARBA00022989"/>
    </source>
</evidence>
<comment type="similarity">
    <text evidence="2">Belongs to the protein kinase superfamily. Ser/Thr protein kinase family.</text>
</comment>
<dbReference type="InterPro" id="IPR001611">
    <property type="entry name" value="Leu-rich_rpt"/>
</dbReference>
<dbReference type="SUPFAM" id="SSF52058">
    <property type="entry name" value="L domain-like"/>
    <property type="match status" value="1"/>
</dbReference>
<evidence type="ECO:0000256" key="18">
    <source>
        <dbReference type="SAM" id="Phobius"/>
    </source>
</evidence>
<dbReference type="GO" id="GO:0033612">
    <property type="term" value="F:receptor serine/threonine kinase binding"/>
    <property type="evidence" value="ECO:0007669"/>
    <property type="project" value="TreeGrafter"/>
</dbReference>
<comment type="caution">
    <text evidence="21">The sequence shown here is derived from an EMBL/GenBank/DDBJ whole genome shotgun (WGS) entry which is preliminary data.</text>
</comment>
<dbReference type="Pfam" id="PF08263">
    <property type="entry name" value="LRRNT_2"/>
    <property type="match status" value="1"/>
</dbReference>
<organism evidence="21 22">
    <name type="scientific">Lolium multiflorum</name>
    <name type="common">Italian ryegrass</name>
    <name type="synonym">Lolium perenne subsp. multiflorum</name>
    <dbReference type="NCBI Taxonomy" id="4521"/>
    <lineage>
        <taxon>Eukaryota</taxon>
        <taxon>Viridiplantae</taxon>
        <taxon>Streptophyta</taxon>
        <taxon>Embryophyta</taxon>
        <taxon>Tracheophyta</taxon>
        <taxon>Spermatophyta</taxon>
        <taxon>Magnoliopsida</taxon>
        <taxon>Liliopsida</taxon>
        <taxon>Poales</taxon>
        <taxon>Poaceae</taxon>
        <taxon>BOP clade</taxon>
        <taxon>Pooideae</taxon>
        <taxon>Poodae</taxon>
        <taxon>Poeae</taxon>
        <taxon>Poeae Chloroplast Group 2 (Poeae type)</taxon>
        <taxon>Loliodinae</taxon>
        <taxon>Loliinae</taxon>
        <taxon>Lolium</taxon>
    </lineage>
</organism>
<sequence length="957" mass="103342">MAALRRLLPLLALLVLLPLRTVTSSDAGHLLAAKHELSDPAGALSGWDARHHLCAWPHVTCAKKSTTAVAELYIYNLSIAGVFPSSLCSLRSLRRLNLAGNDIAGPLPACLADLPALSDLDLSGNDFSGEVPAAYGAGFRSLVEFKMVQNSLSGNFPAFLTNLTTLKVLQLAYNPFTPSTLPDNLGDLANLRQLYLASCNLTGKIPSSIGNLGNLGNLDLSFNRLSGEIPASVGNLSSLFQMEAYSNQLSGRIPEGLGSLRNLRNIDISMNQFTGELPEDMFAGPSLESVHIYQNQLTGRLPASLGTARRLTDLRMFGNQIEGPFPPEFGKNCPLEFLDMSANRMSGPIPPTLCASGNLTHLLLLGNRFEGAIPAELGQCRTLLRIRLFNNSLSGPVPREFWGLPNVGMLELRSNALSGTVDPAIAGAKSLSNLQIQGNRFTGALPAELGSLSNLQELVASDNSFSGRVPPSLVQLSQLFLLDLSNNSLSGEIPGDFGRFRRLTRLNLSHNHLTGIIPPEIGETSGMDMLDLSNNELSGGVPAQLQNLHPSAFNLSYNNLGGPLPRFFTASRYRESFLGNPGLCYGLCTRNADPDAIQRARINLAATILSTAAIILLIALAWFTYKYRIYKKRAAQIDCEKAAWVLTSFHRVDFDERDIVNSLDESNVIGQGAAGKVYRSVVGPRSEAVAVKKLWATTTTTGGAATVANSKDTFEAEVATLSRIRHKNIVKLFCSVTSRACRLLVYEYMPNGSLGDVLHGAKAGVLDWPARLKIAVHAAEGLCYLHHDCVPSIVHRDVKSNNILLDAEFGAKVADFGVAKTLGDDPTTMSVIAGSCGYIAPEYAYTLHVTEKSDVFSFGVVILELVTGKSPMAPEIGEKDLVAWVCDSIDQNGAESVLDQKLVDQFKNEMRRVLNIGLLCVNKSPNNRPPMRSVVKLLLEVQGQNKPKAKKEEAPAF</sequence>
<name>A0AAD8W1I7_LOLMU</name>
<dbReference type="GO" id="GO:0005886">
    <property type="term" value="C:plasma membrane"/>
    <property type="evidence" value="ECO:0007669"/>
    <property type="project" value="UniProtKB-SubCell"/>
</dbReference>
<keyword evidence="16" id="KW-0675">Receptor</keyword>
<keyword evidence="11" id="KW-0547">Nucleotide-binding</keyword>
<feature type="signal peptide" evidence="19">
    <location>
        <begin position="1"/>
        <end position="24"/>
    </location>
</feature>
<evidence type="ECO:0000256" key="16">
    <source>
        <dbReference type="ARBA" id="ARBA00023170"/>
    </source>
</evidence>
<dbReference type="FunFam" id="3.80.10.10:FF:000453">
    <property type="entry name" value="Leucine-rich receptor-like protein kinase family protein"/>
    <property type="match status" value="1"/>
</dbReference>
<dbReference type="InterPro" id="IPR050647">
    <property type="entry name" value="Plant_LRR-RLKs"/>
</dbReference>
<evidence type="ECO:0000313" key="21">
    <source>
        <dbReference type="EMBL" id="KAK1630259.1"/>
    </source>
</evidence>
<evidence type="ECO:0000256" key="11">
    <source>
        <dbReference type="ARBA" id="ARBA00022741"/>
    </source>
</evidence>
<reference evidence="21" key="1">
    <citation type="submission" date="2023-07" db="EMBL/GenBank/DDBJ databases">
        <title>A chromosome-level genome assembly of Lolium multiflorum.</title>
        <authorList>
            <person name="Chen Y."/>
            <person name="Copetti D."/>
            <person name="Kolliker R."/>
            <person name="Studer B."/>
        </authorList>
    </citation>
    <scope>NUCLEOTIDE SEQUENCE</scope>
    <source>
        <strain evidence="21">02402/16</strain>
        <tissue evidence="21">Leaf</tissue>
    </source>
</reference>
<feature type="domain" description="Protein kinase" evidence="20">
    <location>
        <begin position="663"/>
        <end position="941"/>
    </location>
</feature>
<keyword evidence="15 18" id="KW-0472">Membrane</keyword>
<accession>A0AAD8W1I7</accession>
<protein>
    <recommendedName>
        <fullName evidence="3">non-specific serine/threonine protein kinase</fullName>
        <ecNumber evidence="3">2.7.11.1</ecNumber>
    </recommendedName>
</protein>
<keyword evidence="6" id="KW-0433">Leucine-rich repeat</keyword>
<evidence type="ECO:0000256" key="7">
    <source>
        <dbReference type="ARBA" id="ARBA00022679"/>
    </source>
</evidence>
<dbReference type="Pfam" id="PF00560">
    <property type="entry name" value="LRR_1"/>
    <property type="match status" value="4"/>
</dbReference>
<evidence type="ECO:0000256" key="17">
    <source>
        <dbReference type="ARBA" id="ARBA00023180"/>
    </source>
</evidence>
<dbReference type="GO" id="GO:0009791">
    <property type="term" value="P:post-embryonic development"/>
    <property type="evidence" value="ECO:0007669"/>
    <property type="project" value="UniProtKB-ARBA"/>
</dbReference>
<gene>
    <name evidence="21" type="ORF">QYE76_004574</name>
</gene>
<evidence type="ECO:0000256" key="15">
    <source>
        <dbReference type="ARBA" id="ARBA00023136"/>
    </source>
</evidence>
<comment type="subcellular location">
    <subcellularLocation>
        <location evidence="1">Cell membrane</location>
        <topology evidence="1">Single-pass type I membrane protein</topology>
    </subcellularLocation>
</comment>
<keyword evidence="7" id="KW-0808">Transferase</keyword>
<evidence type="ECO:0000313" key="22">
    <source>
        <dbReference type="Proteomes" id="UP001231189"/>
    </source>
</evidence>
<dbReference type="SMART" id="SM00220">
    <property type="entry name" value="S_TKc"/>
    <property type="match status" value="1"/>
</dbReference>
<evidence type="ECO:0000256" key="6">
    <source>
        <dbReference type="ARBA" id="ARBA00022614"/>
    </source>
</evidence>
<dbReference type="Pfam" id="PF00069">
    <property type="entry name" value="Pkinase"/>
    <property type="match status" value="1"/>
</dbReference>
<evidence type="ECO:0000256" key="13">
    <source>
        <dbReference type="ARBA" id="ARBA00022840"/>
    </source>
</evidence>